<dbReference type="SUPFAM" id="SSF82171">
    <property type="entry name" value="DPP6 N-terminal domain-like"/>
    <property type="match status" value="1"/>
</dbReference>
<dbReference type="EMBL" id="JANUGU010000001">
    <property type="protein sequence ID" value="MCS0656627.1"/>
    <property type="molecule type" value="Genomic_DNA"/>
</dbReference>
<evidence type="ECO:0000256" key="2">
    <source>
        <dbReference type="SAM" id="SignalP"/>
    </source>
</evidence>
<dbReference type="PANTHER" id="PTHR42776:SF27">
    <property type="entry name" value="DIPEPTIDYL PEPTIDASE FAMILY MEMBER 6"/>
    <property type="match status" value="1"/>
</dbReference>
<protein>
    <submittedName>
        <fullName evidence="4">Prolyl oligopeptidase family serine peptidase</fullName>
    </submittedName>
</protein>
<dbReference type="RefSeq" id="WP_258809809.1">
    <property type="nucleotide sequence ID" value="NZ_JANUGU010000001.1"/>
</dbReference>
<reference evidence="4 5" key="1">
    <citation type="submission" date="2022-08" db="EMBL/GenBank/DDBJ databases">
        <title>Reclassification of Massilia species as members of the genera Telluria, Duganella, Pseudoduganella, Mokoshia gen. nov. and Zemynaea gen. nov. using orthogonal and non-orthogonal genome-based approaches.</title>
        <authorList>
            <person name="Bowman J.P."/>
        </authorList>
    </citation>
    <scope>NUCLEOTIDE SEQUENCE [LARGE SCALE GENOMIC DNA]</scope>
    <source>
        <strain evidence="4 5">JCM 31606</strain>
    </source>
</reference>
<keyword evidence="1" id="KW-0378">Hydrolase</keyword>
<dbReference type="PANTHER" id="PTHR42776">
    <property type="entry name" value="SERINE PEPTIDASE S9 FAMILY MEMBER"/>
    <property type="match status" value="1"/>
</dbReference>
<proteinExistence type="predicted"/>
<evidence type="ECO:0000313" key="4">
    <source>
        <dbReference type="EMBL" id="MCS0656627.1"/>
    </source>
</evidence>
<dbReference type="InterPro" id="IPR001375">
    <property type="entry name" value="Peptidase_S9_cat"/>
</dbReference>
<gene>
    <name evidence="4" type="ORF">NX778_00915</name>
</gene>
<comment type="caution">
    <text evidence="4">The sequence shown here is derived from an EMBL/GenBank/DDBJ whole genome shotgun (WGS) entry which is preliminary data.</text>
</comment>
<keyword evidence="2" id="KW-0732">Signal</keyword>
<sequence>MRLRSLAVCATLLALHIPSFGASKVPLAAFVHEDTYSHPRLAPDGKHIAVTVRMPSGDRTVPVVTVYSLPDLKITGAIRMPAFDVPLDVRWVSNERIVIATGKELGSRERPVSTGELLAANLDGTRQEYLYGYQMFKLSRRGDRYGDDYGFGSIQAIPSTPNNHLFVSSHLWQGGSSQLYDIDSAGATRKLLASLSMQDLDFVIQNDGTPRFAYGRGDDGWVVMFRHNDANGAWDKLADNRGRVYAPFVFEPGDKAFYARYSPKGAPDLIVRESLADGSRTTLYENPNADPTNIQFDSHAIPIAASSSVGMPAMRYFDENNADVKLHKLLSSQFPGSVVHFIDFTQDGNVLLFGVASDRDPGEFYLFDRRSGKADLLFSGLEAINPDEMAERRPISFKTRDGHNMFGYLTMPAHAAGTKVPLVVMPHGGPHGISDEWYFDLDSQFLASRGYAVLQVNYRGSGGRGVNFMESGYRQWGSKVQDDIVDGLKWTIAQGEVDGNRVCSYGVSFGGYSALMLAAREPSMFKCAIGYAGVYDLNLLAASDEYRANKTAQSVIARYIGTDKQELDRNSPVSLAAQIKAPVLLVHGGKDKRAPVQHAEEMREALTKAGNAPEWLLAPNEGHGFYDTANRTAFYEKLEAFLARNIGK</sequence>
<keyword evidence="5" id="KW-1185">Reference proteome</keyword>
<evidence type="ECO:0000313" key="5">
    <source>
        <dbReference type="Proteomes" id="UP001204621"/>
    </source>
</evidence>
<feature type="chain" id="PRO_5045052707" evidence="2">
    <location>
        <begin position="22"/>
        <end position="648"/>
    </location>
</feature>
<evidence type="ECO:0000256" key="1">
    <source>
        <dbReference type="ARBA" id="ARBA00022801"/>
    </source>
</evidence>
<organism evidence="4 5">
    <name type="scientific">Massilia terrae</name>
    <dbReference type="NCBI Taxonomy" id="1811224"/>
    <lineage>
        <taxon>Bacteria</taxon>
        <taxon>Pseudomonadati</taxon>
        <taxon>Pseudomonadota</taxon>
        <taxon>Betaproteobacteria</taxon>
        <taxon>Burkholderiales</taxon>
        <taxon>Oxalobacteraceae</taxon>
        <taxon>Telluria group</taxon>
        <taxon>Massilia</taxon>
    </lineage>
</organism>
<evidence type="ECO:0000259" key="3">
    <source>
        <dbReference type="Pfam" id="PF00326"/>
    </source>
</evidence>
<dbReference type="SUPFAM" id="SSF53474">
    <property type="entry name" value="alpha/beta-Hydrolases"/>
    <property type="match status" value="1"/>
</dbReference>
<name>A0ABT2CRP6_9BURK</name>
<feature type="domain" description="Peptidase S9 prolyl oligopeptidase catalytic" evidence="3">
    <location>
        <begin position="437"/>
        <end position="647"/>
    </location>
</feature>
<feature type="signal peptide" evidence="2">
    <location>
        <begin position="1"/>
        <end position="21"/>
    </location>
</feature>
<accession>A0ABT2CRP6</accession>
<dbReference type="Pfam" id="PF00326">
    <property type="entry name" value="Peptidase_S9"/>
    <property type="match status" value="1"/>
</dbReference>
<dbReference type="Proteomes" id="UP001204621">
    <property type="component" value="Unassembled WGS sequence"/>
</dbReference>
<dbReference type="Gene3D" id="3.40.50.1820">
    <property type="entry name" value="alpha/beta hydrolase"/>
    <property type="match status" value="1"/>
</dbReference>
<dbReference type="InterPro" id="IPR029058">
    <property type="entry name" value="AB_hydrolase_fold"/>
</dbReference>